<dbReference type="Gene3D" id="3.50.14.10">
    <property type="entry name" value="Replication terminator Tus, domain 1 superfamily/Replication terminator Tus"/>
    <property type="match status" value="1"/>
</dbReference>
<dbReference type="GO" id="GO:0006274">
    <property type="term" value="P:DNA replication termination"/>
    <property type="evidence" value="ECO:0007669"/>
    <property type="project" value="InterPro"/>
</dbReference>
<gene>
    <name evidence="2" type="ORF">DU506_00980</name>
</gene>
<accession>A0A368U970</accession>
<evidence type="ECO:0000256" key="1">
    <source>
        <dbReference type="SAM" id="MobiDB-lite"/>
    </source>
</evidence>
<feature type="compositionally biased region" description="Basic and acidic residues" evidence="1">
    <location>
        <begin position="260"/>
        <end position="269"/>
    </location>
</feature>
<dbReference type="GO" id="GO:0005737">
    <property type="term" value="C:cytoplasm"/>
    <property type="evidence" value="ECO:0007669"/>
    <property type="project" value="InterPro"/>
</dbReference>
<reference evidence="2 3" key="1">
    <citation type="submission" date="2018-07" db="EMBL/GenBank/DDBJ databases">
        <title>Halomonas rutogse sp. nov., isolated from Lake TangqianCo on Tibetan Plateau.</title>
        <authorList>
            <person name="Lu H."/>
            <person name="Xing P."/>
            <person name="Wu Q."/>
        </authorList>
    </citation>
    <scope>NUCLEOTIDE SEQUENCE [LARGE SCALE GENOMIC DNA]</scope>
    <source>
        <strain evidence="2 3">TQ8S</strain>
    </source>
</reference>
<protein>
    <submittedName>
        <fullName evidence="2">DNA replication terminus site-binding protein</fullName>
    </submittedName>
</protein>
<dbReference type="EMBL" id="QPIJ01000001">
    <property type="protein sequence ID" value="RCV93759.1"/>
    <property type="molecule type" value="Genomic_DNA"/>
</dbReference>
<dbReference type="OrthoDB" id="6354133at2"/>
<name>A0A368U970_9GAMM</name>
<dbReference type="AlphaFoldDB" id="A0A368U970"/>
<evidence type="ECO:0000313" key="3">
    <source>
        <dbReference type="Proteomes" id="UP000253204"/>
    </source>
</evidence>
<feature type="region of interest" description="Disordered" evidence="1">
    <location>
        <begin position="249"/>
        <end position="270"/>
    </location>
</feature>
<keyword evidence="3" id="KW-1185">Reference proteome</keyword>
<dbReference type="RefSeq" id="WP_114485087.1">
    <property type="nucleotide sequence ID" value="NZ_CBCSHM010000007.1"/>
</dbReference>
<comment type="caution">
    <text evidence="2">The sequence shown here is derived from an EMBL/GenBank/DDBJ whole genome shotgun (WGS) entry which is preliminary data.</text>
</comment>
<evidence type="ECO:0000313" key="2">
    <source>
        <dbReference type="EMBL" id="RCV93759.1"/>
    </source>
</evidence>
<dbReference type="GO" id="GO:0003677">
    <property type="term" value="F:DNA binding"/>
    <property type="evidence" value="ECO:0007669"/>
    <property type="project" value="InterPro"/>
</dbReference>
<dbReference type="InterPro" id="IPR036381">
    <property type="entry name" value="Tus_dom1"/>
</dbReference>
<proteinExistence type="predicted"/>
<dbReference type="Proteomes" id="UP000253204">
    <property type="component" value="Unassembled WGS sequence"/>
</dbReference>
<organism evidence="2 3">
    <name type="scientific">Vreelandella rituensis</name>
    <dbReference type="NCBI Taxonomy" id="2282306"/>
    <lineage>
        <taxon>Bacteria</taxon>
        <taxon>Pseudomonadati</taxon>
        <taxon>Pseudomonadota</taxon>
        <taxon>Gammaproteobacteria</taxon>
        <taxon>Oceanospirillales</taxon>
        <taxon>Halomonadaceae</taxon>
        <taxon>Vreelandella</taxon>
    </lineage>
</organism>
<sequence length="286" mass="32315">MAHQYRYLSAIEKAFDQIVTATHQLINQYSNDQTHAWALHSPRPDAAWLETALLDYWYEEGQDGRSTRPYIGMIAAGPDLLEAVAAVNAAKSVFSQVLAEIKREEKALIPELKGSLPARHPALASNLSGAGLARLNLKQCWRHIPVADAPVERVHLSWYTSGRSIKRLTVAAVEQKLMSMNTDSQHVEILMKTLASVPSREPLAQVQTLAPTMRANLFFIDPLRDGRDRRAMNVPLPLFIPSIDGRLPLHNQPTPFPPESRTRKVRSDEKLEEEPFLPSLRIYRYR</sequence>